<sequence length="469" mass="51188">MSATGTEKSNAGPHILVLPYPAQGHMLAMLDLTHQLVLKGSSITIVVTPKNLPILDSLLSTHPTTIQTLVLPFPSHPKLPPGVENVREIGNKGNYPIINALSKLQDPIIHWFKSHPSPPVALVSDFFLGWTLQLAHQLGIPRIVFYSSGAFYTAVINHCWLNSEAVRGSKLVQFSGLPGSPSFKEEHLPSIFRLYRESDPDSAFVKDSMLGNIESWGIVFNSFSALEGPFLDYLKTTSGHTRVFGVGPLSLIGVNNGLGRVNPDLEPSSKVFTWLDECPDGSVLYVCFGSQKFLKREQMEALAAGLEQSETRFIWVVNAGKDTAQVEDGFLDGFENRVGGRGLVIKCWAPQVSILNHQAVGGFLSHCGWNSVLEGTVSGVMFLTWPMEADQFVNAKLVENMGAAVRVCEGADSVPDPDELGRVIRELMRGDSAQEVRAKEFSDEAIKAVSDEGSSTKYLDELVKALSQI</sequence>
<keyword evidence="2" id="KW-1185">Reference proteome</keyword>
<proteinExistence type="predicted"/>
<comment type="caution">
    <text evidence="1">The sequence shown here is derived from an EMBL/GenBank/DDBJ whole genome shotgun (WGS) entry which is preliminary data.</text>
</comment>
<organism evidence="1 2">
    <name type="scientific">Bauhinia variegata</name>
    <name type="common">Purple orchid tree</name>
    <name type="synonym">Phanera variegata</name>
    <dbReference type="NCBI Taxonomy" id="167791"/>
    <lineage>
        <taxon>Eukaryota</taxon>
        <taxon>Viridiplantae</taxon>
        <taxon>Streptophyta</taxon>
        <taxon>Embryophyta</taxon>
        <taxon>Tracheophyta</taxon>
        <taxon>Spermatophyta</taxon>
        <taxon>Magnoliopsida</taxon>
        <taxon>eudicotyledons</taxon>
        <taxon>Gunneridae</taxon>
        <taxon>Pentapetalae</taxon>
        <taxon>rosids</taxon>
        <taxon>fabids</taxon>
        <taxon>Fabales</taxon>
        <taxon>Fabaceae</taxon>
        <taxon>Cercidoideae</taxon>
        <taxon>Cercideae</taxon>
        <taxon>Bauhiniinae</taxon>
        <taxon>Bauhinia</taxon>
    </lineage>
</organism>
<protein>
    <submittedName>
        <fullName evidence="1">Uncharacterized protein</fullName>
    </submittedName>
</protein>
<reference evidence="1 2" key="1">
    <citation type="journal article" date="2022" name="DNA Res.">
        <title>Chromosomal-level genome assembly of the orchid tree Bauhinia variegata (Leguminosae; Cercidoideae) supports the allotetraploid origin hypothesis of Bauhinia.</title>
        <authorList>
            <person name="Zhong Y."/>
            <person name="Chen Y."/>
            <person name="Zheng D."/>
            <person name="Pang J."/>
            <person name="Liu Y."/>
            <person name="Luo S."/>
            <person name="Meng S."/>
            <person name="Qian L."/>
            <person name="Wei D."/>
            <person name="Dai S."/>
            <person name="Zhou R."/>
        </authorList>
    </citation>
    <scope>NUCLEOTIDE SEQUENCE [LARGE SCALE GENOMIC DNA]</scope>
    <source>
        <strain evidence="1">BV-YZ2020</strain>
    </source>
</reference>
<dbReference type="EMBL" id="CM039436">
    <property type="protein sequence ID" value="KAI4314039.1"/>
    <property type="molecule type" value="Genomic_DNA"/>
</dbReference>
<evidence type="ECO:0000313" key="2">
    <source>
        <dbReference type="Proteomes" id="UP000828941"/>
    </source>
</evidence>
<name>A0ACB9LS55_BAUVA</name>
<gene>
    <name evidence="1" type="ORF">L6164_026982</name>
</gene>
<evidence type="ECO:0000313" key="1">
    <source>
        <dbReference type="EMBL" id="KAI4314039.1"/>
    </source>
</evidence>
<accession>A0ACB9LS55</accession>
<dbReference type="Proteomes" id="UP000828941">
    <property type="component" value="Chromosome 11"/>
</dbReference>